<protein>
    <submittedName>
        <fullName evidence="3">SHOCT domain-containing protein</fullName>
    </submittedName>
</protein>
<name>A0A8J8PA97_9EURY</name>
<feature type="transmembrane region" description="Helical" evidence="1">
    <location>
        <begin position="53"/>
        <end position="75"/>
    </location>
</feature>
<keyword evidence="1" id="KW-0812">Transmembrane</keyword>
<reference evidence="3" key="1">
    <citation type="submission" date="2019-02" db="EMBL/GenBank/DDBJ databases">
        <title>Halonotius sp. a new haloarchaeum isolated from saline soil.</title>
        <authorList>
            <person name="Duran-Viseras A."/>
            <person name="Sanchez-Porro C."/>
            <person name="Ventosa A."/>
        </authorList>
    </citation>
    <scope>NUCLEOTIDE SEQUENCE</scope>
    <source>
        <strain evidence="3">F15B</strain>
    </source>
</reference>
<evidence type="ECO:0000313" key="3">
    <source>
        <dbReference type="EMBL" id="TQQ78734.1"/>
    </source>
</evidence>
<dbReference type="Proteomes" id="UP000705823">
    <property type="component" value="Unassembled WGS sequence"/>
</dbReference>
<accession>A0A8J8PA97</accession>
<evidence type="ECO:0000259" key="2">
    <source>
        <dbReference type="Pfam" id="PF09851"/>
    </source>
</evidence>
<evidence type="ECO:0000256" key="1">
    <source>
        <dbReference type="SAM" id="Phobius"/>
    </source>
</evidence>
<keyword evidence="1" id="KW-1133">Transmembrane helix</keyword>
<dbReference type="RefSeq" id="WP_142980544.1">
    <property type="nucleotide sequence ID" value="NZ_RKLU01000008.1"/>
</dbReference>
<organism evidence="3 4">
    <name type="scientific">Halonotius terrestris</name>
    <dbReference type="NCBI Taxonomy" id="2487750"/>
    <lineage>
        <taxon>Archaea</taxon>
        <taxon>Methanobacteriati</taxon>
        <taxon>Methanobacteriota</taxon>
        <taxon>Stenosarchaea group</taxon>
        <taxon>Halobacteria</taxon>
        <taxon>Halobacteriales</taxon>
        <taxon>Haloferacaceae</taxon>
        <taxon>Halonotius</taxon>
    </lineage>
</organism>
<evidence type="ECO:0000313" key="4">
    <source>
        <dbReference type="Proteomes" id="UP000705823"/>
    </source>
</evidence>
<feature type="domain" description="SHOCT" evidence="2">
    <location>
        <begin position="89"/>
        <end position="114"/>
    </location>
</feature>
<sequence length="118" mass="13108">MTSTDTLLKLLLIAVIAVVVLPLVMMLVMMPAMGMWGGGYMWNGGMVDGTGATWMWGLMWLVPLIIVVGLGYLLYRVLRGSDQGESDPALGELRAAYARGDLSDDEYERRRERLENEP</sequence>
<dbReference type="InterPro" id="IPR018649">
    <property type="entry name" value="SHOCT"/>
</dbReference>
<dbReference type="Pfam" id="PF09851">
    <property type="entry name" value="SHOCT"/>
    <property type="match status" value="1"/>
</dbReference>
<proteinExistence type="predicted"/>
<dbReference type="AlphaFoldDB" id="A0A8J8PA97"/>
<gene>
    <name evidence="3" type="ORF">EGH24_12870</name>
</gene>
<keyword evidence="1" id="KW-0472">Membrane</keyword>
<feature type="transmembrane region" description="Helical" evidence="1">
    <location>
        <begin position="7"/>
        <end position="33"/>
    </location>
</feature>
<dbReference type="EMBL" id="RKLU01000008">
    <property type="protein sequence ID" value="TQQ78734.1"/>
    <property type="molecule type" value="Genomic_DNA"/>
</dbReference>
<keyword evidence="4" id="KW-1185">Reference proteome</keyword>
<comment type="caution">
    <text evidence="3">The sequence shown here is derived from an EMBL/GenBank/DDBJ whole genome shotgun (WGS) entry which is preliminary data.</text>
</comment>